<dbReference type="Proteomes" id="UP000465112">
    <property type="component" value="Chromosome 14"/>
</dbReference>
<dbReference type="EMBL" id="VHII01000014">
    <property type="protein sequence ID" value="KAF1381017.1"/>
    <property type="molecule type" value="Genomic_DNA"/>
</dbReference>
<keyword evidence="2" id="KW-0472">Membrane</keyword>
<name>A0A6A5DYJ6_PERFL</name>
<keyword evidence="6" id="KW-1185">Reference proteome</keyword>
<dbReference type="InterPro" id="IPR053896">
    <property type="entry name" value="BTN3A2-like_Ig-C"/>
</dbReference>
<dbReference type="AlphaFoldDB" id="A0A6A5DYJ6"/>
<accession>A0A6A5DYJ6</accession>
<reference evidence="5 6" key="1">
    <citation type="submission" date="2019-06" db="EMBL/GenBank/DDBJ databases">
        <title>A chromosome-scale genome assembly of the European perch, Perca fluviatilis.</title>
        <authorList>
            <person name="Roques C."/>
            <person name="Zahm M."/>
            <person name="Cabau C."/>
            <person name="Klopp C."/>
            <person name="Bouchez O."/>
            <person name="Donnadieu C."/>
            <person name="Kuhl H."/>
            <person name="Gislard M."/>
            <person name="Guendouz S."/>
            <person name="Journot L."/>
            <person name="Haffray P."/>
            <person name="Bestin A."/>
            <person name="Morvezen R."/>
            <person name="Feron R."/>
            <person name="Wen M."/>
            <person name="Jouanno E."/>
            <person name="Herpin A."/>
            <person name="Schartl M."/>
            <person name="Postlethwait J."/>
            <person name="Schaerlinger B."/>
            <person name="Chardard D."/>
            <person name="Lecocq T."/>
            <person name="Poncet C."/>
            <person name="Jaffrelo L."/>
            <person name="Lampietro C."/>
            <person name="Guiguen Y."/>
        </authorList>
    </citation>
    <scope>NUCLEOTIDE SEQUENCE [LARGE SCALE GENOMIC DNA]</scope>
    <source>
        <tissue evidence="5">Blood</tissue>
    </source>
</reference>
<evidence type="ECO:0000256" key="2">
    <source>
        <dbReference type="ARBA" id="ARBA00023136"/>
    </source>
</evidence>
<evidence type="ECO:0000313" key="6">
    <source>
        <dbReference type="Proteomes" id="UP000465112"/>
    </source>
</evidence>
<gene>
    <name evidence="5" type="ORF">PFLUV_G00170060</name>
</gene>
<comment type="subcellular location">
    <subcellularLocation>
        <location evidence="1">Membrane</location>
    </subcellularLocation>
</comment>
<dbReference type="Pfam" id="PF22705">
    <property type="entry name" value="C2-set_3"/>
    <property type="match status" value="1"/>
</dbReference>
<comment type="caution">
    <text evidence="5">The sequence shown here is derived from an EMBL/GenBank/DDBJ whole genome shotgun (WGS) entry which is preliminary data.</text>
</comment>
<feature type="domain" description="Butyrophilin subfamily 3 member A2-like Ig-C" evidence="4">
    <location>
        <begin position="17"/>
        <end position="98"/>
    </location>
</feature>
<dbReference type="GO" id="GO:0016020">
    <property type="term" value="C:membrane"/>
    <property type="evidence" value="ECO:0007669"/>
    <property type="project" value="UniProtKB-SubCell"/>
</dbReference>
<evidence type="ECO:0000259" key="4">
    <source>
        <dbReference type="Pfam" id="PF22705"/>
    </source>
</evidence>
<evidence type="ECO:0000256" key="1">
    <source>
        <dbReference type="ARBA" id="ARBA00004370"/>
    </source>
</evidence>
<dbReference type="InterPro" id="IPR013783">
    <property type="entry name" value="Ig-like_fold"/>
</dbReference>
<dbReference type="Gene3D" id="2.60.40.10">
    <property type="entry name" value="Immunoglobulins"/>
    <property type="match status" value="1"/>
</dbReference>
<keyword evidence="3" id="KW-0393">Immunoglobulin domain</keyword>
<organism evidence="5 6">
    <name type="scientific">Perca fluviatilis</name>
    <name type="common">European perch</name>
    <dbReference type="NCBI Taxonomy" id="8168"/>
    <lineage>
        <taxon>Eukaryota</taxon>
        <taxon>Metazoa</taxon>
        <taxon>Chordata</taxon>
        <taxon>Craniata</taxon>
        <taxon>Vertebrata</taxon>
        <taxon>Euteleostomi</taxon>
        <taxon>Actinopterygii</taxon>
        <taxon>Neopterygii</taxon>
        <taxon>Teleostei</taxon>
        <taxon>Neoteleostei</taxon>
        <taxon>Acanthomorphata</taxon>
        <taxon>Eupercaria</taxon>
        <taxon>Perciformes</taxon>
        <taxon>Percoidei</taxon>
        <taxon>Percidae</taxon>
        <taxon>Percinae</taxon>
        <taxon>Perca</taxon>
    </lineage>
</organism>
<proteinExistence type="predicted"/>
<evidence type="ECO:0000256" key="3">
    <source>
        <dbReference type="ARBA" id="ARBA00023319"/>
    </source>
</evidence>
<protein>
    <recommendedName>
        <fullName evidence="4">Butyrophilin subfamily 3 member A2-like Ig-C domain-containing protein</fullName>
    </recommendedName>
</protein>
<evidence type="ECO:0000313" key="5">
    <source>
        <dbReference type="EMBL" id="KAF1381017.1"/>
    </source>
</evidence>
<sequence length="122" mass="14002">MYRCKRLEGDAPHNVTAVELVVAEGGGVTLQCKANCWLLEPQINFLDEQGKYIYAEEPKRDEDVHECFTVTRRVTLRDAAANRVTCRVHQPETNQTRETEIIIPVDGGRSCFLHFFFTDSRE</sequence>